<dbReference type="Proteomes" id="UP001293254">
    <property type="component" value="Unassembled WGS sequence"/>
</dbReference>
<comment type="caution">
    <text evidence="9">The sequence shown here is derived from an EMBL/GenBank/DDBJ whole genome shotgun (WGS) entry which is preliminary data.</text>
</comment>
<dbReference type="GO" id="GO:0016020">
    <property type="term" value="C:membrane"/>
    <property type="evidence" value="ECO:0007669"/>
    <property type="project" value="UniProtKB-SubCell"/>
</dbReference>
<evidence type="ECO:0000256" key="2">
    <source>
        <dbReference type="ARBA" id="ARBA00022676"/>
    </source>
</evidence>
<dbReference type="AlphaFoldDB" id="A0AAE1Y1Q3"/>
<dbReference type="PANTHER" id="PTHR31485:SF4">
    <property type="entry name" value="HYDROXYPROLINE O-ARABINOSYLTRANSFERASE RDN1"/>
    <property type="match status" value="1"/>
</dbReference>
<keyword evidence="2" id="KW-0328">Glycosyltransferase</keyword>
<gene>
    <name evidence="9" type="ORF">Salat_2140400</name>
</gene>
<protein>
    <submittedName>
        <fullName evidence="9">Hydroxyproline O-arabinosyltransferase NOD3</fullName>
    </submittedName>
</protein>
<dbReference type="InterPro" id="IPR056508">
    <property type="entry name" value="HPAT-like"/>
</dbReference>
<evidence type="ECO:0000256" key="1">
    <source>
        <dbReference type="ARBA" id="ARBA00004167"/>
    </source>
</evidence>
<accession>A0AAE1Y1Q3</accession>
<evidence type="ECO:0000313" key="9">
    <source>
        <dbReference type="EMBL" id="KAK4421897.1"/>
    </source>
</evidence>
<proteinExistence type="predicted"/>
<keyword evidence="6" id="KW-0472">Membrane</keyword>
<dbReference type="EMBL" id="JACGWO010000008">
    <property type="protein sequence ID" value="KAK4421897.1"/>
    <property type="molecule type" value="Genomic_DNA"/>
</dbReference>
<keyword evidence="3" id="KW-0808">Transferase</keyword>
<evidence type="ECO:0000259" key="8">
    <source>
        <dbReference type="Pfam" id="PF23452"/>
    </source>
</evidence>
<evidence type="ECO:0000256" key="5">
    <source>
        <dbReference type="ARBA" id="ARBA00022989"/>
    </source>
</evidence>
<evidence type="ECO:0000256" key="7">
    <source>
        <dbReference type="SAM" id="MobiDB-lite"/>
    </source>
</evidence>
<dbReference type="GO" id="GO:0016757">
    <property type="term" value="F:glycosyltransferase activity"/>
    <property type="evidence" value="ECO:0007669"/>
    <property type="project" value="UniProtKB-KW"/>
</dbReference>
<keyword evidence="4" id="KW-0812">Transmembrane</keyword>
<evidence type="ECO:0000313" key="10">
    <source>
        <dbReference type="Proteomes" id="UP001293254"/>
    </source>
</evidence>
<keyword evidence="10" id="KW-1185">Reference proteome</keyword>
<organism evidence="9 10">
    <name type="scientific">Sesamum alatum</name>
    <dbReference type="NCBI Taxonomy" id="300844"/>
    <lineage>
        <taxon>Eukaryota</taxon>
        <taxon>Viridiplantae</taxon>
        <taxon>Streptophyta</taxon>
        <taxon>Embryophyta</taxon>
        <taxon>Tracheophyta</taxon>
        <taxon>Spermatophyta</taxon>
        <taxon>Magnoliopsida</taxon>
        <taxon>eudicotyledons</taxon>
        <taxon>Gunneridae</taxon>
        <taxon>Pentapetalae</taxon>
        <taxon>asterids</taxon>
        <taxon>lamiids</taxon>
        <taxon>Lamiales</taxon>
        <taxon>Pedaliaceae</taxon>
        <taxon>Sesamum</taxon>
    </lineage>
</organism>
<name>A0AAE1Y1Q3_9LAMI</name>
<evidence type="ECO:0000256" key="4">
    <source>
        <dbReference type="ARBA" id="ARBA00022692"/>
    </source>
</evidence>
<dbReference type="InterPro" id="IPR044845">
    <property type="entry name" value="HPAT/SRGT1-like"/>
</dbReference>
<dbReference type="PANTHER" id="PTHR31485">
    <property type="entry name" value="PEPTIDYL SERINE ALPHA-GALACTOSYLTRANSFERASE"/>
    <property type="match status" value="1"/>
</dbReference>
<evidence type="ECO:0000256" key="6">
    <source>
        <dbReference type="ARBA" id="ARBA00023136"/>
    </source>
</evidence>
<feature type="region of interest" description="Disordered" evidence="7">
    <location>
        <begin position="48"/>
        <end position="77"/>
    </location>
</feature>
<feature type="domain" description="Hydroxyproline O-arabinosyltransferase-like" evidence="8">
    <location>
        <begin position="76"/>
        <end position="128"/>
    </location>
</feature>
<feature type="compositionally biased region" description="Basic and acidic residues" evidence="7">
    <location>
        <begin position="63"/>
        <end position="77"/>
    </location>
</feature>
<reference evidence="9" key="1">
    <citation type="submission" date="2020-06" db="EMBL/GenBank/DDBJ databases">
        <authorList>
            <person name="Li T."/>
            <person name="Hu X."/>
            <person name="Zhang T."/>
            <person name="Song X."/>
            <person name="Zhang H."/>
            <person name="Dai N."/>
            <person name="Sheng W."/>
            <person name="Hou X."/>
            <person name="Wei L."/>
        </authorList>
    </citation>
    <scope>NUCLEOTIDE SEQUENCE</scope>
    <source>
        <strain evidence="9">3651</strain>
        <tissue evidence="9">Leaf</tissue>
    </source>
</reference>
<dbReference type="Pfam" id="PF23452">
    <property type="entry name" value="HPAT"/>
    <property type="match status" value="1"/>
</dbReference>
<keyword evidence="5" id="KW-1133">Transmembrane helix</keyword>
<sequence>MEEYDVVVGWYLGVMEKPGAVVGVGFGSDSGGSWSRFRGEGCPSVITGGPSAAENSQSGCSEPRTKREAPEGIRGAYDDDGVRRPGYVVLNRPWAFVQWLETATIEEEYIFMAEPDHIFLGPVPNLVHE</sequence>
<reference evidence="9" key="2">
    <citation type="journal article" date="2024" name="Plant">
        <title>Genomic evolution and insights into agronomic trait innovations of Sesamum species.</title>
        <authorList>
            <person name="Miao H."/>
            <person name="Wang L."/>
            <person name="Qu L."/>
            <person name="Liu H."/>
            <person name="Sun Y."/>
            <person name="Le M."/>
            <person name="Wang Q."/>
            <person name="Wei S."/>
            <person name="Zheng Y."/>
            <person name="Lin W."/>
            <person name="Duan Y."/>
            <person name="Cao H."/>
            <person name="Xiong S."/>
            <person name="Wang X."/>
            <person name="Wei L."/>
            <person name="Li C."/>
            <person name="Ma Q."/>
            <person name="Ju M."/>
            <person name="Zhao R."/>
            <person name="Li G."/>
            <person name="Mu C."/>
            <person name="Tian Q."/>
            <person name="Mei H."/>
            <person name="Zhang T."/>
            <person name="Gao T."/>
            <person name="Zhang H."/>
        </authorList>
    </citation>
    <scope>NUCLEOTIDE SEQUENCE</scope>
    <source>
        <strain evidence="9">3651</strain>
    </source>
</reference>
<evidence type="ECO:0000256" key="3">
    <source>
        <dbReference type="ARBA" id="ARBA00022679"/>
    </source>
</evidence>
<comment type="subcellular location">
    <subcellularLocation>
        <location evidence="1">Membrane</location>
        <topology evidence="1">Single-pass membrane protein</topology>
    </subcellularLocation>
</comment>